<keyword evidence="2" id="KW-1185">Reference proteome</keyword>
<dbReference type="AlphaFoldDB" id="A0AAD2ADG6"/>
<reference evidence="1" key="1">
    <citation type="submission" date="2023-05" db="EMBL/GenBank/DDBJ databases">
        <authorList>
            <person name="Huff M."/>
        </authorList>
    </citation>
    <scope>NUCLEOTIDE SEQUENCE</scope>
</reference>
<evidence type="ECO:0000313" key="2">
    <source>
        <dbReference type="Proteomes" id="UP000834106"/>
    </source>
</evidence>
<sequence length="164" mass="18753">MSLRTRKEIPLQQLILGIGTIYSNSISQVTEFLIRILLLTPWTKFCYFILIGLQKSSKDSTRFHELTLDSDLMWKNKVLYQVAHQLGLGEFPVLTVAFSTFITSMPNMNTLPQVRNSKEWPEKEAAMADGSAAINLRNGDAQYNFPWSDVTIHEQNVQGLHKHK</sequence>
<dbReference type="EMBL" id="OU503054">
    <property type="protein sequence ID" value="CAI9783067.1"/>
    <property type="molecule type" value="Genomic_DNA"/>
</dbReference>
<evidence type="ECO:0000313" key="1">
    <source>
        <dbReference type="EMBL" id="CAI9783067.1"/>
    </source>
</evidence>
<accession>A0AAD2ADG6</accession>
<name>A0AAD2ADG6_9LAMI</name>
<organism evidence="1 2">
    <name type="scientific">Fraxinus pennsylvanica</name>
    <dbReference type="NCBI Taxonomy" id="56036"/>
    <lineage>
        <taxon>Eukaryota</taxon>
        <taxon>Viridiplantae</taxon>
        <taxon>Streptophyta</taxon>
        <taxon>Embryophyta</taxon>
        <taxon>Tracheophyta</taxon>
        <taxon>Spermatophyta</taxon>
        <taxon>Magnoliopsida</taxon>
        <taxon>eudicotyledons</taxon>
        <taxon>Gunneridae</taxon>
        <taxon>Pentapetalae</taxon>
        <taxon>asterids</taxon>
        <taxon>lamiids</taxon>
        <taxon>Lamiales</taxon>
        <taxon>Oleaceae</taxon>
        <taxon>Oleeae</taxon>
        <taxon>Fraxinus</taxon>
    </lineage>
</organism>
<dbReference type="Proteomes" id="UP000834106">
    <property type="component" value="Chromosome 19"/>
</dbReference>
<proteinExistence type="predicted"/>
<gene>
    <name evidence="1" type="ORF">FPE_LOCUS30497</name>
</gene>
<protein>
    <submittedName>
        <fullName evidence="1">Uncharacterized protein</fullName>
    </submittedName>
</protein>